<organism evidence="12 13">
    <name type="scientific">Echinococcus granulosus</name>
    <name type="common">Hydatid tapeworm</name>
    <dbReference type="NCBI Taxonomy" id="6210"/>
    <lineage>
        <taxon>Eukaryota</taxon>
        <taxon>Metazoa</taxon>
        <taxon>Spiralia</taxon>
        <taxon>Lophotrochozoa</taxon>
        <taxon>Platyhelminthes</taxon>
        <taxon>Cestoda</taxon>
        <taxon>Eucestoda</taxon>
        <taxon>Cyclophyllidea</taxon>
        <taxon>Taeniidae</taxon>
        <taxon>Echinococcus</taxon>
        <taxon>Echinococcus granulosus group</taxon>
    </lineage>
</organism>
<dbReference type="STRING" id="6210.W6UZQ0"/>
<comment type="caution">
    <text evidence="12">The sequence shown here is derived from an EMBL/GenBank/DDBJ whole genome shotgun (WGS) entry which is preliminary data.</text>
</comment>
<dbReference type="InterPro" id="IPR019178">
    <property type="entry name" value="PtdIns-P2-Ptase"/>
</dbReference>
<dbReference type="AlphaFoldDB" id="W6UZQ0"/>
<evidence type="ECO:0000313" key="13">
    <source>
        <dbReference type="Proteomes" id="UP000019149"/>
    </source>
</evidence>
<keyword evidence="13" id="KW-1185">Reference proteome</keyword>
<dbReference type="GO" id="GO:0030670">
    <property type="term" value="C:phagocytic vesicle membrane"/>
    <property type="evidence" value="ECO:0007669"/>
    <property type="project" value="TreeGrafter"/>
</dbReference>
<name>W6UZQ0_ECHGR</name>
<evidence type="ECO:0000256" key="3">
    <source>
        <dbReference type="ARBA" id="ARBA00004155"/>
    </source>
</evidence>
<dbReference type="PANTHER" id="PTHR21014">
    <property type="entry name" value="PHOSPHATIDYLINOSITOL-4,5-BISPHOSPHATE 4-PHOSPHATASE"/>
    <property type="match status" value="1"/>
</dbReference>
<dbReference type="OMA" id="ATYISWA"/>
<evidence type="ECO:0000256" key="9">
    <source>
        <dbReference type="ARBA" id="ARBA00023136"/>
    </source>
</evidence>
<evidence type="ECO:0000313" key="12">
    <source>
        <dbReference type="EMBL" id="EUB64007.1"/>
    </source>
</evidence>
<evidence type="ECO:0000256" key="1">
    <source>
        <dbReference type="ARBA" id="ARBA00001261"/>
    </source>
</evidence>
<dbReference type="OrthoDB" id="9939933at2759"/>
<keyword evidence="9 11" id="KW-0472">Membrane</keyword>
<feature type="transmembrane region" description="Helical" evidence="11">
    <location>
        <begin position="238"/>
        <end position="258"/>
    </location>
</feature>
<dbReference type="EMBL" id="APAU02000004">
    <property type="protein sequence ID" value="EUB64007.1"/>
    <property type="molecule type" value="Genomic_DNA"/>
</dbReference>
<evidence type="ECO:0000256" key="5">
    <source>
        <dbReference type="ARBA" id="ARBA00022692"/>
    </source>
</evidence>
<comment type="catalytic activity">
    <reaction evidence="1 11">
        <text>a 1,2-diacyl-sn-glycero-3-phospho-(1D-myo-inositol-4,5-bisphosphate) + H2O = a 1,2-diacyl-sn-glycero-3-phospho-(1D-myo-inositol-5-phosphate) + phosphate</text>
        <dbReference type="Rhea" id="RHEA:25674"/>
        <dbReference type="ChEBI" id="CHEBI:15377"/>
        <dbReference type="ChEBI" id="CHEBI:43474"/>
        <dbReference type="ChEBI" id="CHEBI:57795"/>
        <dbReference type="ChEBI" id="CHEBI:58456"/>
        <dbReference type="EC" id="3.1.3.78"/>
    </reaction>
</comment>
<keyword evidence="7 11" id="KW-0378">Hydrolase</keyword>
<proteinExistence type="predicted"/>
<evidence type="ECO:0000256" key="4">
    <source>
        <dbReference type="ARBA" id="ARBA00012936"/>
    </source>
</evidence>
<dbReference type="EC" id="3.1.3.78" evidence="4 11"/>
<keyword evidence="10 11" id="KW-0458">Lysosome</keyword>
<gene>
    <name evidence="12" type="ORF">EGR_01135</name>
</gene>
<evidence type="ECO:0000256" key="6">
    <source>
        <dbReference type="ARBA" id="ARBA00022753"/>
    </source>
</evidence>
<evidence type="ECO:0000256" key="2">
    <source>
        <dbReference type="ARBA" id="ARBA00004107"/>
    </source>
</evidence>
<dbReference type="GO" id="GO:0031902">
    <property type="term" value="C:late endosome membrane"/>
    <property type="evidence" value="ECO:0007669"/>
    <property type="project" value="UniProtKB-SubCell"/>
</dbReference>
<evidence type="ECO:0000256" key="10">
    <source>
        <dbReference type="ARBA" id="ARBA00023228"/>
    </source>
</evidence>
<evidence type="ECO:0000256" key="8">
    <source>
        <dbReference type="ARBA" id="ARBA00022989"/>
    </source>
</evidence>
<keyword evidence="5 11" id="KW-0812">Transmembrane</keyword>
<dbReference type="GO" id="GO:0005765">
    <property type="term" value="C:lysosomal membrane"/>
    <property type="evidence" value="ECO:0007669"/>
    <property type="project" value="UniProtKB-SubCell"/>
</dbReference>
<dbReference type="GeneID" id="36336850"/>
<keyword evidence="8 11" id="KW-1133">Transmembrane helix</keyword>
<sequence>MWCILPVAIDYISVMWRIPDYIYVLMAQINSDPSLNHSEEAAHFNLGSNGLHYYVVKPCPIEQSRANSPLFGFYHCQTCKLLLTVRQDLSRLAVVCSRCFEATPIRNPPPEKRFYRCICHCLLLVPRHQNIFACPRTSCRTVLVTEVAKKNPQLISNFLDEHLEGLKRPASLPNLPSLPDRDSTKTKDWRKVSISCGYCKESFKASPGLDLTAEILCPECKNVSAVTPRFPRRMTRQYILYGLFLLLVSSAITLGSYFNREYNSGVYCMTVGKSDEFLSSWHTYGETDY</sequence>
<keyword evidence="6 11" id="KW-0967">Endosome</keyword>
<protein>
    <recommendedName>
        <fullName evidence="4 11">Phosphatidylinositol-4,5-bisphosphate 4-phosphatase</fullName>
        <ecNumber evidence="4 11">3.1.3.78</ecNumber>
    </recommendedName>
</protein>
<dbReference type="KEGG" id="egl:EGR_01135"/>
<dbReference type="GO" id="GO:0034597">
    <property type="term" value="F:phosphatidylinositol-4,5-bisphosphate 4-phosphatase activity"/>
    <property type="evidence" value="ECO:0007669"/>
    <property type="project" value="UniProtKB-EC"/>
</dbReference>
<evidence type="ECO:0000256" key="11">
    <source>
        <dbReference type="RuleBase" id="RU365008"/>
    </source>
</evidence>
<dbReference type="GO" id="GO:0005886">
    <property type="term" value="C:plasma membrane"/>
    <property type="evidence" value="ECO:0007669"/>
    <property type="project" value="TreeGrafter"/>
</dbReference>
<comment type="function">
    <text evidence="11">Catalyzes the hydrolysis of phosphatidylinositol-4,5-bisphosphate (PtdIns-4,5-P2) to phosphatidylinositol-4-phosphate (PtdIns-4-P).</text>
</comment>
<dbReference type="GO" id="GO:0046856">
    <property type="term" value="P:phosphatidylinositol dephosphorylation"/>
    <property type="evidence" value="ECO:0007669"/>
    <property type="project" value="InterPro"/>
</dbReference>
<dbReference type="RefSeq" id="XP_024355203.1">
    <property type="nucleotide sequence ID" value="XM_024490384.1"/>
</dbReference>
<reference evidence="12 13" key="1">
    <citation type="journal article" date="2013" name="Nat. Genet.">
        <title>The genome of the hydatid tapeworm Echinococcus granulosus.</title>
        <authorList>
            <person name="Zheng H."/>
            <person name="Zhang W."/>
            <person name="Zhang L."/>
            <person name="Zhang Z."/>
            <person name="Li J."/>
            <person name="Lu G."/>
            <person name="Zhu Y."/>
            <person name="Wang Y."/>
            <person name="Huang Y."/>
            <person name="Liu J."/>
            <person name="Kang H."/>
            <person name="Chen J."/>
            <person name="Wang L."/>
            <person name="Chen A."/>
            <person name="Yu S."/>
            <person name="Gao Z."/>
            <person name="Jin L."/>
            <person name="Gu W."/>
            <person name="Wang Z."/>
            <person name="Zhao L."/>
            <person name="Shi B."/>
            <person name="Wen H."/>
            <person name="Lin R."/>
            <person name="Jones M.K."/>
            <person name="Brejova B."/>
            <person name="Vinar T."/>
            <person name="Zhao G."/>
            <person name="McManus D.P."/>
            <person name="Chen Z."/>
            <person name="Zhou Y."/>
            <person name="Wang S."/>
        </authorList>
    </citation>
    <scope>NUCLEOTIDE SEQUENCE [LARGE SCALE GENOMIC DNA]</scope>
</reference>
<comment type="subcellular location">
    <subcellularLocation>
        <location evidence="2 11">Late endosome membrane</location>
        <topology evidence="2 11">Multi-pass membrane protein</topology>
    </subcellularLocation>
    <subcellularLocation>
        <location evidence="3 11">Lysosome membrane</location>
        <topology evidence="3 11">Multi-pass membrane protein</topology>
    </subcellularLocation>
</comment>
<accession>W6UZQ0</accession>
<dbReference type="CTD" id="36336850"/>
<dbReference type="Pfam" id="PF09788">
    <property type="entry name" value="Tmemb_55A"/>
    <property type="match status" value="1"/>
</dbReference>
<dbReference type="PANTHER" id="PTHR21014:SF6">
    <property type="entry name" value="PHOSPHATIDYLINOSITOL-4,5-BISPHOSPHATE 4-PHOSPHATASE"/>
    <property type="match status" value="1"/>
</dbReference>
<evidence type="ECO:0000256" key="7">
    <source>
        <dbReference type="ARBA" id="ARBA00022801"/>
    </source>
</evidence>
<dbReference type="Proteomes" id="UP000019149">
    <property type="component" value="Unassembled WGS sequence"/>
</dbReference>